<reference evidence="2 3" key="1">
    <citation type="journal article" date="2018" name="Mycol. Prog.">
        <title>Coniella lustricola, a new species from submerged detritus.</title>
        <authorList>
            <person name="Raudabaugh D.B."/>
            <person name="Iturriaga T."/>
            <person name="Carver A."/>
            <person name="Mondo S."/>
            <person name="Pangilinan J."/>
            <person name="Lipzen A."/>
            <person name="He G."/>
            <person name="Amirebrahimi M."/>
            <person name="Grigoriev I.V."/>
            <person name="Miller A.N."/>
        </authorList>
    </citation>
    <scope>NUCLEOTIDE SEQUENCE [LARGE SCALE GENOMIC DNA]</scope>
    <source>
        <strain evidence="2 3">B22-T-1</strain>
    </source>
</reference>
<evidence type="ECO:0000313" key="3">
    <source>
        <dbReference type="Proteomes" id="UP000241462"/>
    </source>
</evidence>
<organism evidence="2 3">
    <name type="scientific">Coniella lustricola</name>
    <dbReference type="NCBI Taxonomy" id="2025994"/>
    <lineage>
        <taxon>Eukaryota</taxon>
        <taxon>Fungi</taxon>
        <taxon>Dikarya</taxon>
        <taxon>Ascomycota</taxon>
        <taxon>Pezizomycotina</taxon>
        <taxon>Sordariomycetes</taxon>
        <taxon>Sordariomycetidae</taxon>
        <taxon>Diaporthales</taxon>
        <taxon>Schizoparmaceae</taxon>
        <taxon>Coniella</taxon>
    </lineage>
</organism>
<keyword evidence="3" id="KW-1185">Reference proteome</keyword>
<accession>A0A2T2ZT28</accession>
<name>A0A2T2ZT28_9PEZI</name>
<gene>
    <name evidence="2" type="ORF">BD289DRAFT_185634</name>
</gene>
<dbReference type="Proteomes" id="UP000241462">
    <property type="component" value="Unassembled WGS sequence"/>
</dbReference>
<dbReference type="AlphaFoldDB" id="A0A2T2ZT28"/>
<protein>
    <submittedName>
        <fullName evidence="2">Uncharacterized protein</fullName>
    </submittedName>
</protein>
<proteinExistence type="predicted"/>
<keyword evidence="1" id="KW-0732">Signal</keyword>
<feature type="signal peptide" evidence="1">
    <location>
        <begin position="1"/>
        <end position="21"/>
    </location>
</feature>
<sequence>MFRILSTTWCWLFNHTGAALSSVSSQGPNRLSRCSEHRLGMAVCDSTLLAEQDEMLNHQTEWNTDLFFFLKKKKAEHRLHFEQVLRPSQHAVGLRNIANCTRLGKWPYAYMRSEQRRGRKRMSKKPPRDARFDAPEMRLTADPETGVNLHINVSGNVERQRSLLSSAWTSTCRVVASQHQPCLEACRTSCSL</sequence>
<feature type="chain" id="PRO_5015641285" evidence="1">
    <location>
        <begin position="22"/>
        <end position="192"/>
    </location>
</feature>
<evidence type="ECO:0000256" key="1">
    <source>
        <dbReference type="SAM" id="SignalP"/>
    </source>
</evidence>
<evidence type="ECO:0000313" key="2">
    <source>
        <dbReference type="EMBL" id="PSR75633.1"/>
    </source>
</evidence>
<dbReference type="InParanoid" id="A0A2T2ZT28"/>
<dbReference type="EMBL" id="KZ678749">
    <property type="protein sequence ID" value="PSR75633.1"/>
    <property type="molecule type" value="Genomic_DNA"/>
</dbReference>